<name>A0A419VWQ3_9EURY</name>
<comment type="caution">
    <text evidence="1">The sequence shown here is derived from an EMBL/GenBank/DDBJ whole genome shotgun (WGS) entry which is preliminary data.</text>
</comment>
<proteinExistence type="predicted"/>
<accession>A0A419VWQ3</accession>
<sequence>MKLRDLADKNWNSYEQKRFLKDDPKEKTESFDPETFKHDGFEDREKYLETYVPALAADERLDVELNNFTPPRLSSINDSSYQALVIRYGILRTLIQQLDYSMEKEELLEAVQSWQQRIIDDFSEDDFAEDDELLHLAKAAVDYGSDVYDAELHMVYSYFELHNRARNKKHEYYTWLDFFKRLSAIDRFPKVSRSEKPEHALDTIEKGLWSLQEQAIVYEVNTEDVNELVGIPEDYADFIRDWLYYEMSEDNYRQMLEALDYFDRQQTLVDARDTFGVDTKTQGLNEKRRESLVKAGVFPSELLAEALTKEELKEIVDEYGLDAHKQKTDEMIEKTIEYFEQSQKQVSDTEEANAELYLQCYEDISDGNVERIPPQLQQVIDEDDPSTKLDILFEEATAEIFTEIFNIDGTELLGQQATGIVADGEIVQDGRWLLWDNKRRTNKFKLDSNTQSKIKNYIDTKSQQHDVEWFLIIAPDFTERAKQNAKKLEMQVGGIDIRLVKAADFKQLAEYWQETYGRDDQELPLSVFYGSEVLELEIAKEALNREFS</sequence>
<organism evidence="1 2">
    <name type="scientific">Halopiger aswanensis</name>
    <dbReference type="NCBI Taxonomy" id="148449"/>
    <lineage>
        <taxon>Archaea</taxon>
        <taxon>Methanobacteriati</taxon>
        <taxon>Methanobacteriota</taxon>
        <taxon>Stenosarchaea group</taxon>
        <taxon>Halobacteria</taxon>
        <taxon>Halobacteriales</taxon>
        <taxon>Natrialbaceae</taxon>
        <taxon>Halopiger</taxon>
    </lineage>
</organism>
<evidence type="ECO:0008006" key="3">
    <source>
        <dbReference type="Google" id="ProtNLM"/>
    </source>
</evidence>
<evidence type="ECO:0000313" key="2">
    <source>
        <dbReference type="Proteomes" id="UP000283805"/>
    </source>
</evidence>
<dbReference type="Gene3D" id="3.40.91.30">
    <property type="match status" value="1"/>
</dbReference>
<dbReference type="Proteomes" id="UP000283805">
    <property type="component" value="Unassembled WGS sequence"/>
</dbReference>
<dbReference type="AlphaFoldDB" id="A0A419VWQ3"/>
<dbReference type="RefSeq" id="WP_120246837.1">
    <property type="nucleotide sequence ID" value="NZ_RAPO01000008.1"/>
</dbReference>
<dbReference type="OrthoDB" id="318809at2157"/>
<dbReference type="EMBL" id="RAPO01000008">
    <property type="protein sequence ID" value="RKD87661.1"/>
    <property type="molecule type" value="Genomic_DNA"/>
</dbReference>
<keyword evidence="2" id="KW-1185">Reference proteome</keyword>
<gene>
    <name evidence="1" type="ORF">ATJ93_4561</name>
</gene>
<evidence type="ECO:0000313" key="1">
    <source>
        <dbReference type="EMBL" id="RKD87661.1"/>
    </source>
</evidence>
<protein>
    <recommendedName>
        <fullName evidence="3">Restriction endonuclease</fullName>
    </recommendedName>
</protein>
<reference evidence="1 2" key="1">
    <citation type="submission" date="2018-09" db="EMBL/GenBank/DDBJ databases">
        <title>Genomic Encyclopedia of Archaeal and Bacterial Type Strains, Phase II (KMG-II): from individual species to whole genera.</title>
        <authorList>
            <person name="Goeker M."/>
        </authorList>
    </citation>
    <scope>NUCLEOTIDE SEQUENCE [LARGE SCALE GENOMIC DNA]</scope>
    <source>
        <strain evidence="1 2">DSM 13151</strain>
    </source>
</reference>